<dbReference type="GO" id="GO:0016887">
    <property type="term" value="F:ATP hydrolysis activity"/>
    <property type="evidence" value="ECO:0007669"/>
    <property type="project" value="InterPro"/>
</dbReference>
<feature type="coiled-coil region" evidence="12">
    <location>
        <begin position="555"/>
        <end position="613"/>
    </location>
</feature>
<dbReference type="InterPro" id="IPR037118">
    <property type="entry name" value="Val-tRNA_synth_C_sf"/>
</dbReference>
<dbReference type="Gene3D" id="1.10.287.380">
    <property type="entry name" value="Valyl-tRNA synthetase, C-terminal domain"/>
    <property type="match status" value="1"/>
</dbReference>
<dbReference type="RefSeq" id="WP_349351758.1">
    <property type="nucleotide sequence ID" value="NZ_CP157804.1"/>
</dbReference>
<dbReference type="FunFam" id="3.40.50.300:FF:000011">
    <property type="entry name" value="Putative ABC transporter ATP-binding component"/>
    <property type="match status" value="1"/>
</dbReference>
<keyword evidence="2" id="KW-0963">Cytoplasm</keyword>
<dbReference type="InterPro" id="IPR032781">
    <property type="entry name" value="ABC_tran_Xtn"/>
</dbReference>
<dbReference type="SUPFAM" id="SSF52540">
    <property type="entry name" value="P-loop containing nucleoside triphosphate hydrolases"/>
    <property type="match status" value="2"/>
</dbReference>
<keyword evidence="12" id="KW-0175">Coiled coil</keyword>
<dbReference type="GO" id="GO:0005524">
    <property type="term" value="F:ATP binding"/>
    <property type="evidence" value="ECO:0007669"/>
    <property type="project" value="UniProtKB-KW"/>
</dbReference>
<keyword evidence="10" id="KW-0694">RNA-binding</keyword>
<evidence type="ECO:0000256" key="2">
    <source>
        <dbReference type="ARBA" id="ARBA00022490"/>
    </source>
</evidence>
<dbReference type="GO" id="GO:0000049">
    <property type="term" value="F:tRNA binding"/>
    <property type="evidence" value="ECO:0007669"/>
    <property type="project" value="UniProtKB-KW"/>
</dbReference>
<dbReference type="Pfam" id="PF12848">
    <property type="entry name" value="ABC_tran_Xtn"/>
    <property type="match status" value="1"/>
</dbReference>
<dbReference type="KEGG" id="fld:ABNE31_15295"/>
<keyword evidence="9" id="KW-0810">Translation regulation</keyword>
<dbReference type="PROSITE" id="PS50893">
    <property type="entry name" value="ABC_TRANSPORTER_2"/>
    <property type="match status" value="2"/>
</dbReference>
<name>A0AAU7MWW1_9FLAO</name>
<keyword evidence="7" id="KW-0378">Hydrolase</keyword>
<dbReference type="GO" id="GO:0006412">
    <property type="term" value="P:translation"/>
    <property type="evidence" value="ECO:0007669"/>
    <property type="project" value="UniProtKB-KW"/>
</dbReference>
<reference evidence="15" key="1">
    <citation type="submission" date="2024-05" db="EMBL/GenBank/DDBJ databases">
        <title>Draft Genome Sequences of Flagellimonas sp. MMG031 and Marinobacter sp. MMG032 Isolated from the dinoflagellate Symbiodinium pilosum.</title>
        <authorList>
            <person name="Shikuma N.J."/>
            <person name="Farrell M.V."/>
        </authorList>
    </citation>
    <scope>NUCLEOTIDE SEQUENCE</scope>
    <source>
        <strain evidence="15">MMG031</strain>
    </source>
</reference>
<dbReference type="InterPro" id="IPR003593">
    <property type="entry name" value="AAA+_ATPase"/>
</dbReference>
<proteinExistence type="inferred from homology"/>
<evidence type="ECO:0000256" key="1">
    <source>
        <dbReference type="ARBA" id="ARBA00005868"/>
    </source>
</evidence>
<evidence type="ECO:0000256" key="10">
    <source>
        <dbReference type="ARBA" id="ARBA00022884"/>
    </source>
</evidence>
<keyword evidence="5" id="KW-0677">Repeat</keyword>
<dbReference type="CDD" id="cd03221">
    <property type="entry name" value="ABCF_EF-3"/>
    <property type="match status" value="2"/>
</dbReference>
<evidence type="ECO:0000256" key="8">
    <source>
        <dbReference type="ARBA" id="ARBA00022840"/>
    </source>
</evidence>
<dbReference type="InterPro" id="IPR003439">
    <property type="entry name" value="ABC_transporter-like_ATP-bd"/>
</dbReference>
<keyword evidence="6" id="KW-0547">Nucleotide-binding</keyword>
<evidence type="ECO:0000256" key="5">
    <source>
        <dbReference type="ARBA" id="ARBA00022737"/>
    </source>
</evidence>
<comment type="similarity">
    <text evidence="1">Belongs to the ABC transporter superfamily. ABCF family. Translational throttle EttA subfamily.</text>
</comment>
<dbReference type="Pfam" id="PF16326">
    <property type="entry name" value="ABC_tran_CTD"/>
    <property type="match status" value="1"/>
</dbReference>
<accession>A0AAU7MWW1</accession>
<dbReference type="AlphaFoldDB" id="A0AAU7MWW1"/>
<keyword evidence="8 15" id="KW-0067">ATP-binding</keyword>
<dbReference type="SMART" id="SM00382">
    <property type="entry name" value="AAA"/>
    <property type="match status" value="2"/>
</dbReference>
<dbReference type="Gene3D" id="3.40.50.300">
    <property type="entry name" value="P-loop containing nucleotide triphosphate hydrolases"/>
    <property type="match status" value="2"/>
</dbReference>
<dbReference type="InterPro" id="IPR032524">
    <property type="entry name" value="ABC_tran_C"/>
</dbReference>
<feature type="region of interest" description="Disordered" evidence="13">
    <location>
        <begin position="531"/>
        <end position="550"/>
    </location>
</feature>
<gene>
    <name evidence="15" type="ORF">ABNE31_15295</name>
</gene>
<dbReference type="EMBL" id="CP157804">
    <property type="protein sequence ID" value="XBQ22961.1"/>
    <property type="molecule type" value="Genomic_DNA"/>
</dbReference>
<evidence type="ECO:0000256" key="6">
    <source>
        <dbReference type="ARBA" id="ARBA00022741"/>
    </source>
</evidence>
<keyword evidence="11" id="KW-0648">Protein biosynthesis</keyword>
<dbReference type="GO" id="GO:0019843">
    <property type="term" value="F:rRNA binding"/>
    <property type="evidence" value="ECO:0007669"/>
    <property type="project" value="UniProtKB-KW"/>
</dbReference>
<keyword evidence="3" id="KW-0820">tRNA-binding</keyword>
<evidence type="ECO:0000259" key="14">
    <source>
        <dbReference type="PROSITE" id="PS50893"/>
    </source>
</evidence>
<dbReference type="InterPro" id="IPR027417">
    <property type="entry name" value="P-loop_NTPase"/>
</dbReference>
<dbReference type="PANTHER" id="PTHR42855">
    <property type="entry name" value="ABC TRANSPORTER ATP-BINDING SUBUNIT"/>
    <property type="match status" value="1"/>
</dbReference>
<dbReference type="InterPro" id="IPR051309">
    <property type="entry name" value="ABCF_ATPase"/>
</dbReference>
<dbReference type="Pfam" id="PF00005">
    <property type="entry name" value="ABC_tran"/>
    <property type="match status" value="2"/>
</dbReference>
<evidence type="ECO:0000256" key="13">
    <source>
        <dbReference type="SAM" id="MobiDB-lite"/>
    </source>
</evidence>
<protein>
    <submittedName>
        <fullName evidence="15">ABC-F family ATP-binding cassette domain-containing protein</fullName>
    </submittedName>
</protein>
<evidence type="ECO:0000256" key="7">
    <source>
        <dbReference type="ARBA" id="ARBA00022801"/>
    </source>
</evidence>
<dbReference type="GO" id="GO:0006417">
    <property type="term" value="P:regulation of translation"/>
    <property type="evidence" value="ECO:0007669"/>
    <property type="project" value="UniProtKB-KW"/>
</dbReference>
<keyword evidence="4" id="KW-0699">rRNA-binding</keyword>
<dbReference type="GO" id="GO:0003677">
    <property type="term" value="F:DNA binding"/>
    <property type="evidence" value="ECO:0007669"/>
    <property type="project" value="InterPro"/>
</dbReference>
<dbReference type="InterPro" id="IPR017871">
    <property type="entry name" value="ABC_transporter-like_CS"/>
</dbReference>
<evidence type="ECO:0000256" key="9">
    <source>
        <dbReference type="ARBA" id="ARBA00022845"/>
    </source>
</evidence>
<evidence type="ECO:0000313" key="15">
    <source>
        <dbReference type="EMBL" id="XBQ22961.1"/>
    </source>
</evidence>
<evidence type="ECO:0000256" key="3">
    <source>
        <dbReference type="ARBA" id="ARBA00022555"/>
    </source>
</evidence>
<dbReference type="PROSITE" id="PS00211">
    <property type="entry name" value="ABC_TRANSPORTER_1"/>
    <property type="match status" value="1"/>
</dbReference>
<feature type="domain" description="ABC transporter" evidence="14">
    <location>
        <begin position="4"/>
        <end position="248"/>
    </location>
</feature>
<organism evidence="15">
    <name type="scientific">Flagellimonas sp. MMG031</name>
    <dbReference type="NCBI Taxonomy" id="3158549"/>
    <lineage>
        <taxon>Bacteria</taxon>
        <taxon>Pseudomonadati</taxon>
        <taxon>Bacteroidota</taxon>
        <taxon>Flavobacteriia</taxon>
        <taxon>Flavobacteriales</taxon>
        <taxon>Flavobacteriaceae</taxon>
        <taxon>Flagellimonas</taxon>
    </lineage>
</organism>
<feature type="compositionally biased region" description="Basic and acidic residues" evidence="13">
    <location>
        <begin position="531"/>
        <end position="546"/>
    </location>
</feature>
<evidence type="ECO:0000256" key="12">
    <source>
        <dbReference type="SAM" id="Coils"/>
    </source>
</evidence>
<evidence type="ECO:0000256" key="11">
    <source>
        <dbReference type="ARBA" id="ARBA00022917"/>
    </source>
</evidence>
<dbReference type="FunFam" id="3.40.50.300:FF:000183">
    <property type="entry name" value="ABC transporter ATP-binding protein yjjK"/>
    <property type="match status" value="1"/>
</dbReference>
<dbReference type="PANTHER" id="PTHR42855:SF1">
    <property type="entry name" value="ABC TRANSPORTER DOMAIN-CONTAINING PROTEIN"/>
    <property type="match status" value="1"/>
</dbReference>
<evidence type="ECO:0000256" key="4">
    <source>
        <dbReference type="ARBA" id="ARBA00022730"/>
    </source>
</evidence>
<sequence>MNLLTVENISKSYGELVLFSDISFGINKDQKIALIAKNGSGKTSILNIMSGKDTSETGQVTTRKGIKISFLEQEPDLNPNLTIEQTIFTTDNEILKVIAAYEKAVENPDNTTQYQKAFEAMERLNAWDFETQYKQILFQLQLSDLNAKVSTLSGGQKKRLALANALLNKPDLLILDEPTNHLDLEMIEWLEAYFAKESITLFMVTHDRYFLDRVCNEILELDNNQLYTYKGNYSYYLNEKEARMEREAVEQQKTKMLYKKELEWMRRQPKARTTKSKSRIDDFAEIKQRAHQRRKDHEVQLELNMERLGSKILELHNISKSYGDKTILNKFDYNFTKGERVGIIGKNGTGKSTFLNIITQQESVEGGKVVVGDTVKFGYYTQKGIPDKEGQKVIDVIREFGDYIPLKKGRQISAQQLLERFLFDRKKQYDFVEKLSGGERKRLYLCTVLIQNPNFLILDEPTNDLDIVTLNVLESFLLDFPGCLIVVSHDRYFMDKIVDHLFVFRGEGIIEDFPGNYSDYRVYESSKVIEERENKTTTSEKTENNWRDTSGGKLSYSEQKEYKQLEKDIQKLEEKKVGLQHKFTDPDLDGDAIAKLSIELKEITDAIEEKTERWFELSSILEG</sequence>
<feature type="domain" description="ABC transporter" evidence="14">
    <location>
        <begin position="313"/>
        <end position="531"/>
    </location>
</feature>